<accession>A0A1I8GU31</accession>
<feature type="compositionally biased region" description="Polar residues" evidence="1">
    <location>
        <begin position="532"/>
        <end position="541"/>
    </location>
</feature>
<sequence>MIDLAVIVLILCFAMGLLSSFLFTVALYLYQMSRPPAETAETAATVSQKQHCAPVSATSNVKKAKSKALKKTDIEAAAGDGDAMNDKRTDEDGSTTTTSYTSCERCSQGLVPQRQEQQQEKRRQQQQFLSSWTEDTPAGGSAGIYTCELCGSCCAGDSRKTYRPMDAGSIDAELCIDRSSVRFRRCRTGVGAYFFNQNGKDQQAACGNPVSAVSATLSLPAETGCMYHLRFCTTNGELHSAKINKCCDCRSILCFELIKILKQCPDGANNGETILFVNRLRQKRKEFKRSFGQVSIQEIDSWLVAILTDSVSNEATIAYSGMTRKFVQIARQPDSQLVLQLCLQAQQTQCLEPYSNIVQDCDDQSAQGDLGVRSPISAEQLLKKQQQQRQQQRHIRRKRHRMQQQQQQQQQQLAAAAGSDKNNCEHEVAWDDGASECSNSLQADTKSSLTGGGQSPLSMGSMRRAVRWPITQMESLMETSSSSASSPRADSTGPNLPAGDAPGDVAIRLEEDAEQQGVAPDENSAHVRTTEPIANTNGHEI</sequence>
<keyword evidence="3" id="KW-1185">Reference proteome</keyword>
<keyword evidence="2" id="KW-1133">Transmembrane helix</keyword>
<evidence type="ECO:0000256" key="2">
    <source>
        <dbReference type="SAM" id="Phobius"/>
    </source>
</evidence>
<feature type="region of interest" description="Disordered" evidence="1">
    <location>
        <begin position="384"/>
        <end position="423"/>
    </location>
</feature>
<feature type="compositionally biased region" description="Basic residues" evidence="1">
    <location>
        <begin position="391"/>
        <end position="402"/>
    </location>
</feature>
<feature type="compositionally biased region" description="Low complexity" evidence="1">
    <location>
        <begin position="403"/>
        <end position="413"/>
    </location>
</feature>
<dbReference type="Proteomes" id="UP000095280">
    <property type="component" value="Unplaced"/>
</dbReference>
<evidence type="ECO:0000256" key="1">
    <source>
        <dbReference type="SAM" id="MobiDB-lite"/>
    </source>
</evidence>
<feature type="region of interest" description="Disordered" evidence="1">
    <location>
        <begin position="80"/>
        <end position="136"/>
    </location>
</feature>
<feature type="compositionally biased region" description="Polar residues" evidence="1">
    <location>
        <begin position="94"/>
        <end position="105"/>
    </location>
</feature>
<reference evidence="4 5" key="1">
    <citation type="submission" date="2016-11" db="UniProtKB">
        <authorList>
            <consortium name="WormBaseParasite"/>
        </authorList>
    </citation>
    <scope>IDENTIFICATION</scope>
</reference>
<organism evidence="3 5">
    <name type="scientific">Macrostomum lignano</name>
    <dbReference type="NCBI Taxonomy" id="282301"/>
    <lineage>
        <taxon>Eukaryota</taxon>
        <taxon>Metazoa</taxon>
        <taxon>Spiralia</taxon>
        <taxon>Lophotrochozoa</taxon>
        <taxon>Platyhelminthes</taxon>
        <taxon>Rhabditophora</taxon>
        <taxon>Macrostomorpha</taxon>
        <taxon>Macrostomida</taxon>
        <taxon>Macrostomidae</taxon>
        <taxon>Macrostomum</taxon>
    </lineage>
</organism>
<evidence type="ECO:0000313" key="4">
    <source>
        <dbReference type="WBParaSite" id="maker-uti_cns_0001328-snap-gene-1.8-mRNA-1"/>
    </source>
</evidence>
<evidence type="ECO:0000313" key="3">
    <source>
        <dbReference type="Proteomes" id="UP000095280"/>
    </source>
</evidence>
<evidence type="ECO:0000313" key="5">
    <source>
        <dbReference type="WBParaSite" id="maker-uti_cns_0002984-snap-gene-0.5-mRNA-1"/>
    </source>
</evidence>
<feature type="compositionally biased region" description="Polar residues" evidence="1">
    <location>
        <begin position="437"/>
        <end position="449"/>
    </location>
</feature>
<feature type="region of interest" description="Disordered" evidence="1">
    <location>
        <begin position="475"/>
        <end position="541"/>
    </location>
</feature>
<dbReference type="WBParaSite" id="maker-uti_cns_0002984-snap-gene-0.5-mRNA-1">
    <property type="protein sequence ID" value="maker-uti_cns_0002984-snap-gene-0.5-mRNA-1"/>
    <property type="gene ID" value="maker-uti_cns_0002984-snap-gene-0.5"/>
</dbReference>
<name>A0A1I8GU31_9PLAT</name>
<dbReference type="WBParaSite" id="maker-uti_cns_0001328-snap-gene-1.8-mRNA-1">
    <property type="protein sequence ID" value="maker-uti_cns_0001328-snap-gene-1.8-mRNA-1"/>
    <property type="gene ID" value="maker-uti_cns_0001328-snap-gene-1.8"/>
</dbReference>
<feature type="transmembrane region" description="Helical" evidence="2">
    <location>
        <begin position="6"/>
        <end position="30"/>
    </location>
</feature>
<keyword evidence="2" id="KW-0812">Transmembrane</keyword>
<feature type="region of interest" description="Disordered" evidence="1">
    <location>
        <begin position="437"/>
        <end position="460"/>
    </location>
</feature>
<keyword evidence="2" id="KW-0472">Membrane</keyword>
<proteinExistence type="predicted"/>
<dbReference type="AlphaFoldDB" id="A0A1I8GU31"/>
<protein>
    <submittedName>
        <fullName evidence="4 5">Protein kinase domain-containing protein</fullName>
    </submittedName>
</protein>